<dbReference type="InterPro" id="IPR045596">
    <property type="entry name" value="DUF6459"/>
</dbReference>
<evidence type="ECO:0000313" key="1">
    <source>
        <dbReference type="EMBL" id="GAA4911046.1"/>
    </source>
</evidence>
<comment type="caution">
    <text evidence="1">The sequence shown here is derived from an EMBL/GenBank/DDBJ whole genome shotgun (WGS) entry which is preliminary data.</text>
</comment>
<evidence type="ECO:0000313" key="2">
    <source>
        <dbReference type="Proteomes" id="UP001500368"/>
    </source>
</evidence>
<dbReference type="EMBL" id="BAABLW010000001">
    <property type="protein sequence ID" value="GAA4911046.1"/>
    <property type="molecule type" value="Genomic_DNA"/>
</dbReference>
<dbReference type="Pfam" id="PF20060">
    <property type="entry name" value="DUF6459"/>
    <property type="match status" value="1"/>
</dbReference>
<keyword evidence="2" id="KW-1185">Reference proteome</keyword>
<organism evidence="1 2">
    <name type="scientific">Nesterenkonia rhizosphaerae</name>
    <dbReference type="NCBI Taxonomy" id="1348272"/>
    <lineage>
        <taxon>Bacteria</taxon>
        <taxon>Bacillati</taxon>
        <taxon>Actinomycetota</taxon>
        <taxon>Actinomycetes</taxon>
        <taxon>Micrococcales</taxon>
        <taxon>Micrococcaceae</taxon>
        <taxon>Nesterenkonia</taxon>
    </lineage>
</organism>
<proteinExistence type="predicted"/>
<gene>
    <name evidence="1" type="ORF">GCM10025790_01620</name>
</gene>
<evidence type="ECO:0008006" key="3">
    <source>
        <dbReference type="Google" id="ProtNLM"/>
    </source>
</evidence>
<accession>A0ABP9FPP1</accession>
<sequence>MAETFAGLRPVHQMQRWLDGEIYQKVSRRAALLARHRQRFSPGQHRNGPAQLVFRSIRAQQVSPSAWEVCVIFTDDQRTRACALRCEAHRARWRITALELG</sequence>
<protein>
    <recommendedName>
        <fullName evidence="3">Tim44-like domain-containing protein</fullName>
    </recommendedName>
</protein>
<reference evidence="2" key="1">
    <citation type="journal article" date="2019" name="Int. J. Syst. Evol. Microbiol.">
        <title>The Global Catalogue of Microorganisms (GCM) 10K type strain sequencing project: providing services to taxonomists for standard genome sequencing and annotation.</title>
        <authorList>
            <consortium name="The Broad Institute Genomics Platform"/>
            <consortium name="The Broad Institute Genome Sequencing Center for Infectious Disease"/>
            <person name="Wu L."/>
            <person name="Ma J."/>
        </authorList>
    </citation>
    <scope>NUCLEOTIDE SEQUENCE [LARGE SCALE GENOMIC DNA]</scope>
    <source>
        <strain evidence="2">JCM 19129</strain>
    </source>
</reference>
<dbReference type="Proteomes" id="UP001500368">
    <property type="component" value="Unassembled WGS sequence"/>
</dbReference>
<name>A0ABP9FPP1_9MICC</name>